<protein>
    <submittedName>
        <fullName evidence="6">DDB1- and CUL4-associated factor 5</fullName>
    </submittedName>
</protein>
<dbReference type="GO" id="GO:0005737">
    <property type="term" value="C:cytoplasm"/>
    <property type="evidence" value="ECO:0007669"/>
    <property type="project" value="TreeGrafter"/>
</dbReference>
<dbReference type="SMART" id="SM00320">
    <property type="entry name" value="WD40"/>
    <property type="match status" value="6"/>
</dbReference>
<dbReference type="Proteomes" id="UP000695007">
    <property type="component" value="Unplaced"/>
</dbReference>
<dbReference type="PANTHER" id="PTHR15574">
    <property type="entry name" value="WD REPEAT DOMAIN-CONTAINING FAMILY"/>
    <property type="match status" value="1"/>
</dbReference>
<evidence type="ECO:0000256" key="3">
    <source>
        <dbReference type="PROSITE-ProRule" id="PRU00221"/>
    </source>
</evidence>
<dbReference type="PROSITE" id="PS50294">
    <property type="entry name" value="WD_REPEATS_REGION"/>
    <property type="match status" value="2"/>
</dbReference>
<gene>
    <name evidence="6" type="primary">LOC105368121</name>
</gene>
<organism evidence="5 6">
    <name type="scientific">Ceratosolen solmsi marchali</name>
    <dbReference type="NCBI Taxonomy" id="326594"/>
    <lineage>
        <taxon>Eukaryota</taxon>
        <taxon>Metazoa</taxon>
        <taxon>Ecdysozoa</taxon>
        <taxon>Arthropoda</taxon>
        <taxon>Hexapoda</taxon>
        <taxon>Insecta</taxon>
        <taxon>Pterygota</taxon>
        <taxon>Neoptera</taxon>
        <taxon>Endopterygota</taxon>
        <taxon>Hymenoptera</taxon>
        <taxon>Apocrita</taxon>
        <taxon>Proctotrupomorpha</taxon>
        <taxon>Chalcidoidea</taxon>
        <taxon>Agaonidae</taxon>
        <taxon>Agaoninae</taxon>
        <taxon>Ceratosolen</taxon>
    </lineage>
</organism>
<dbReference type="InterPro" id="IPR001680">
    <property type="entry name" value="WD40_rpt"/>
</dbReference>
<feature type="repeat" description="WD" evidence="3">
    <location>
        <begin position="233"/>
        <end position="268"/>
    </location>
</feature>
<feature type="region of interest" description="Disordered" evidence="4">
    <location>
        <begin position="478"/>
        <end position="513"/>
    </location>
</feature>
<name>A0AAJ6YVW3_9HYME</name>
<keyword evidence="2" id="KW-0677">Repeat</keyword>
<feature type="region of interest" description="Disordered" evidence="4">
    <location>
        <begin position="809"/>
        <end position="831"/>
    </location>
</feature>
<proteinExistence type="predicted"/>
<feature type="repeat" description="WD" evidence="3">
    <location>
        <begin position="375"/>
        <end position="407"/>
    </location>
</feature>
<dbReference type="InterPro" id="IPR019775">
    <property type="entry name" value="WD40_repeat_CS"/>
</dbReference>
<dbReference type="InterPro" id="IPR036322">
    <property type="entry name" value="WD40_repeat_dom_sf"/>
</dbReference>
<evidence type="ECO:0000256" key="1">
    <source>
        <dbReference type="ARBA" id="ARBA00022574"/>
    </source>
</evidence>
<feature type="compositionally biased region" description="Basic and acidic residues" evidence="4">
    <location>
        <begin position="737"/>
        <end position="750"/>
    </location>
</feature>
<dbReference type="PANTHER" id="PTHR15574:SF43">
    <property type="entry name" value="DDB1- AND CUL4-ASSOCIATED FACTOR 5"/>
    <property type="match status" value="1"/>
</dbReference>
<dbReference type="RefSeq" id="XP_011505341.1">
    <property type="nucleotide sequence ID" value="XM_011507039.1"/>
</dbReference>
<dbReference type="SUPFAM" id="SSF50978">
    <property type="entry name" value="WD40 repeat-like"/>
    <property type="match status" value="1"/>
</dbReference>
<evidence type="ECO:0000313" key="6">
    <source>
        <dbReference type="RefSeq" id="XP_011505341.1"/>
    </source>
</evidence>
<dbReference type="InterPro" id="IPR045151">
    <property type="entry name" value="DCAF8"/>
</dbReference>
<dbReference type="GO" id="GO:0045717">
    <property type="term" value="P:negative regulation of fatty acid biosynthetic process"/>
    <property type="evidence" value="ECO:0007669"/>
    <property type="project" value="TreeGrafter"/>
</dbReference>
<evidence type="ECO:0000256" key="2">
    <source>
        <dbReference type="ARBA" id="ARBA00022737"/>
    </source>
</evidence>
<evidence type="ECO:0000313" key="5">
    <source>
        <dbReference type="Proteomes" id="UP000695007"/>
    </source>
</evidence>
<dbReference type="PROSITE" id="PS00678">
    <property type="entry name" value="WD_REPEATS_1"/>
    <property type="match status" value="1"/>
</dbReference>
<evidence type="ECO:0000256" key="4">
    <source>
        <dbReference type="SAM" id="MobiDB-lite"/>
    </source>
</evidence>
<dbReference type="KEGG" id="csol:105368121"/>
<keyword evidence="5" id="KW-1185">Reference proteome</keyword>
<dbReference type="PROSITE" id="PS50082">
    <property type="entry name" value="WD_REPEATS_2"/>
    <property type="match status" value="3"/>
</dbReference>
<dbReference type="InterPro" id="IPR015943">
    <property type="entry name" value="WD40/YVTN_repeat-like_dom_sf"/>
</dbReference>
<dbReference type="GO" id="GO:0080008">
    <property type="term" value="C:Cul4-RING E3 ubiquitin ligase complex"/>
    <property type="evidence" value="ECO:0007669"/>
    <property type="project" value="TreeGrafter"/>
</dbReference>
<dbReference type="GeneID" id="105368121"/>
<dbReference type="Pfam" id="PF00400">
    <property type="entry name" value="WD40"/>
    <property type="match status" value="3"/>
</dbReference>
<dbReference type="Gene3D" id="2.130.10.10">
    <property type="entry name" value="YVTN repeat-like/Quinoprotein amine dehydrogenase"/>
    <property type="match status" value="2"/>
</dbReference>
<accession>A0AAJ6YVW3</accession>
<keyword evidence="1 3" id="KW-0853">WD repeat</keyword>
<dbReference type="AlphaFoldDB" id="A0AAJ6YVW3"/>
<feature type="repeat" description="WD" evidence="3">
    <location>
        <begin position="98"/>
        <end position="132"/>
    </location>
</feature>
<feature type="compositionally biased region" description="Polar residues" evidence="4">
    <location>
        <begin position="821"/>
        <end position="831"/>
    </location>
</feature>
<reference evidence="6" key="1">
    <citation type="submission" date="2025-08" db="UniProtKB">
        <authorList>
            <consortium name="RefSeq"/>
        </authorList>
    </citation>
    <scope>IDENTIFICATION</scope>
</reference>
<feature type="region of interest" description="Disordered" evidence="4">
    <location>
        <begin position="707"/>
        <end position="783"/>
    </location>
</feature>
<feature type="region of interest" description="Disordered" evidence="4">
    <location>
        <begin position="652"/>
        <end position="672"/>
    </location>
</feature>
<feature type="compositionally biased region" description="Polar residues" evidence="4">
    <location>
        <begin position="489"/>
        <end position="505"/>
    </location>
</feature>
<sequence>MGDRSIRKEVATILTAGRWRSCCRRCGRKKRKLDNHQDDHHQSDSKAESRMSRSSFNNHLCNPLGYILNRQINDRINYCKDLVDTRFSSAQNLFRKDLYSHYGCINAIEFSKEGDLLVSGGDDKRVLLWNVEKAIQEHGKPVVMKAQHMSNIFCLGYNSSKSRIFSAGNDDQVIVHDLQTTDVLNFFRHEKPVYGLSVHPYNDNIFSSACDDGRVLIYDIRGSASSAESFFCLAQHKNSFHSVMFNPADPVMLVTANAKEGVSMWDIRKPLKPVLRYGSEGPAQSCMNVRFNEAGTILLALRRRLPPVLYAVNSATHLCQFDHPGYYNSCTMKSCCFAGNNDEYILSGSDDFNLYMWKIPTDDSIKWIDSAHMILRGHRSIVNQVRYNPASYVLASSGVEKIIKLWSPFPLSRKCLGGLKRDDDKEEKQRRVYTHDEYIGLVLRSGQFMTHDYSHQSTDEDQRMMAFFDSLVQREIESWSSEDVPTPQSPSDPENNNATDRNNASDSEDSTASENQLMRRFIASTFNSLASSTAPERPLESPNRITRLIANRREKLMRLAALEAGSQFKNSIAGASLSTTTTTSTTISVTNTTTRSTPAVVTTLTQDAEFSLLNENNNLTHNNKSKKSKIMLNSKTIKRKYNSRLLATRNRARRKLSNIKADSDSEPDDQSHELINTYQPLDATQPSTSSGVISACCSHFVATPTIAESRKRHPSSSSSEDNEITIISNHTNKKRNVKTDSDNSTKELQKRKTSRSKNKSSMGLASYVHRDSRNKSKCQMRNEGIDDRNENVAKEVTILHNNIDNGETLVTPTKDSKHSITSDSGITSGVSTTEKNNVLMTGDRAESSDRERTIKNLEWFKKKVDIARRGYRKRVMLPLPSSSESSDN</sequence>